<evidence type="ECO:0000313" key="1">
    <source>
        <dbReference type="EMBL" id="KAJ1889287.1"/>
    </source>
</evidence>
<keyword evidence="2" id="KW-1185">Reference proteome</keyword>
<organism evidence="1 2">
    <name type="scientific">Kickxella alabastrina</name>
    <dbReference type="NCBI Taxonomy" id="61397"/>
    <lineage>
        <taxon>Eukaryota</taxon>
        <taxon>Fungi</taxon>
        <taxon>Fungi incertae sedis</taxon>
        <taxon>Zoopagomycota</taxon>
        <taxon>Kickxellomycotina</taxon>
        <taxon>Kickxellomycetes</taxon>
        <taxon>Kickxellales</taxon>
        <taxon>Kickxellaceae</taxon>
        <taxon>Kickxella</taxon>
    </lineage>
</organism>
<reference evidence="1" key="1">
    <citation type="submission" date="2022-07" db="EMBL/GenBank/DDBJ databases">
        <title>Phylogenomic reconstructions and comparative analyses of Kickxellomycotina fungi.</title>
        <authorList>
            <person name="Reynolds N.K."/>
            <person name="Stajich J.E."/>
            <person name="Barry K."/>
            <person name="Grigoriev I.V."/>
            <person name="Crous P."/>
            <person name="Smith M.E."/>
        </authorList>
    </citation>
    <scope>NUCLEOTIDE SEQUENCE</scope>
    <source>
        <strain evidence="1">Benny 63K</strain>
    </source>
</reference>
<protein>
    <submittedName>
        <fullName evidence="1">Uncharacterized protein</fullName>
    </submittedName>
</protein>
<gene>
    <name evidence="1" type="ORF">LPJ66_008112</name>
</gene>
<comment type="caution">
    <text evidence="1">The sequence shown here is derived from an EMBL/GenBank/DDBJ whole genome shotgun (WGS) entry which is preliminary data.</text>
</comment>
<evidence type="ECO:0000313" key="2">
    <source>
        <dbReference type="Proteomes" id="UP001150581"/>
    </source>
</evidence>
<dbReference type="Proteomes" id="UP001150581">
    <property type="component" value="Unassembled WGS sequence"/>
</dbReference>
<name>A0ACC1I7I3_9FUNG</name>
<dbReference type="EMBL" id="JANBPG010001574">
    <property type="protein sequence ID" value="KAJ1889287.1"/>
    <property type="molecule type" value="Genomic_DNA"/>
</dbReference>
<accession>A0ACC1I7I3</accession>
<sequence length="425" mass="47015">MTITLETICPANPVGEAETSAKRMRLTSPEVPATLSEESAPLTQEHIFTNLRLRRIVRENHNNTVAQLSLMYYRPCDLGLNGHGTGGMPAYERSFDKRGGAIRDADDNSNLLGTVGHMQANIYDNENCGDHLDIMSHYQLAPGATTPLRTCCWVRSPGDALFAIAGDDTLVHIISLAWNREIRVLRGHAAAIVDLQPHPTDNRLLASVGSDQTVRIWSVQTGECMCVFSHSATAAYFHPDGTHLFTGTASGEVYRWSIPDLTGKYNGPLTFTIDDSSLVMSGKKYAGSAVDCIRFAKSNLVVKNTSGRIDYWDLDSLSLIRGFNVRHHGIIISRFDVSYDDEYLCVGNSRGKVYVYGLDSGMIVSHLAHKRSVRPVTCCLFSRDCRSVIYAGEGGFLWRYDYVDDETLAEWEKPDESASDDSSVE</sequence>
<proteinExistence type="predicted"/>